<dbReference type="AlphaFoldDB" id="A0A7N0V0U3"/>
<evidence type="ECO:0000259" key="1">
    <source>
        <dbReference type="Pfam" id="PF09353"/>
    </source>
</evidence>
<keyword evidence="3" id="KW-1185">Reference proteome</keyword>
<organism evidence="2 3">
    <name type="scientific">Kalanchoe fedtschenkoi</name>
    <name type="common">Lavender scallops</name>
    <name type="synonym">South American air plant</name>
    <dbReference type="NCBI Taxonomy" id="63787"/>
    <lineage>
        <taxon>Eukaryota</taxon>
        <taxon>Viridiplantae</taxon>
        <taxon>Streptophyta</taxon>
        <taxon>Embryophyta</taxon>
        <taxon>Tracheophyta</taxon>
        <taxon>Spermatophyta</taxon>
        <taxon>Magnoliopsida</taxon>
        <taxon>eudicotyledons</taxon>
        <taxon>Gunneridae</taxon>
        <taxon>Pentapetalae</taxon>
        <taxon>Saxifragales</taxon>
        <taxon>Crassulaceae</taxon>
        <taxon>Kalanchoe</taxon>
    </lineage>
</organism>
<feature type="domain" description="DUF1995" evidence="1">
    <location>
        <begin position="53"/>
        <end position="287"/>
    </location>
</feature>
<evidence type="ECO:0000313" key="2">
    <source>
        <dbReference type="EnsemblPlants" id="Kaladp0093s0092.1.v1.1.CDS.1"/>
    </source>
</evidence>
<sequence>MASNLLKFHIHRIRNPYSESLCLQHDRSQFQTISCRPPGRQTIYASLSSSAPPASRDEAILQAKTCIFTTLERPINNNPKLTGKLKKLKQPRFRVEIPVVDDSPTSLIQLAEEVFGDVPIKRKGSKVKIAIIWPEAALAEAASQSFKSNSSNQAEHTDMSEIAENRILNAADVAVVFAPEQKHLAAIKSVADAVSPKPVLVFNPKWAFEDEGSFGEMSSFVASFDVIYAFMGLEVKGILSKKRGMVFKYTRDGVVSGEKWSVLVEEDGEMKVVSKFTARPSIGEVENVLYNLMAINSPVTKSAKFLKDLVSNVTGKK</sequence>
<name>A0A7N0V0U3_KALFE</name>
<proteinExistence type="predicted"/>
<dbReference type="Proteomes" id="UP000594263">
    <property type="component" value="Unplaced"/>
</dbReference>
<dbReference type="EnsemblPlants" id="Kaladp0093s0092.1.v1.1">
    <property type="protein sequence ID" value="Kaladp0093s0092.1.v1.1.CDS.1"/>
    <property type="gene ID" value="Kaladp0093s0092.v1.1"/>
</dbReference>
<evidence type="ECO:0000313" key="3">
    <source>
        <dbReference type="Proteomes" id="UP000594263"/>
    </source>
</evidence>
<protein>
    <recommendedName>
        <fullName evidence="1">DUF1995 domain-containing protein</fullName>
    </recommendedName>
</protein>
<dbReference type="PANTHER" id="PTHR36365:SF1">
    <property type="entry name" value="OS05G0500400 PROTEIN"/>
    <property type="match status" value="1"/>
</dbReference>
<dbReference type="InterPro" id="IPR018962">
    <property type="entry name" value="DUF1995"/>
</dbReference>
<accession>A0A7N0V0U3</accession>
<dbReference type="OMA" id="ILILWPD"/>
<dbReference type="GO" id="GO:0009507">
    <property type="term" value="C:chloroplast"/>
    <property type="evidence" value="ECO:0007669"/>
    <property type="project" value="TreeGrafter"/>
</dbReference>
<dbReference type="Gramene" id="Kaladp0093s0092.1.v1.1">
    <property type="protein sequence ID" value="Kaladp0093s0092.1.v1.1.CDS.1"/>
    <property type="gene ID" value="Kaladp0093s0092.v1.1"/>
</dbReference>
<dbReference type="PANTHER" id="PTHR36365">
    <property type="entry name" value="OS05G0500400 PROTEIN"/>
    <property type="match status" value="1"/>
</dbReference>
<dbReference type="Pfam" id="PF09353">
    <property type="entry name" value="DUF1995"/>
    <property type="match status" value="1"/>
</dbReference>
<reference evidence="2" key="1">
    <citation type="submission" date="2021-01" db="UniProtKB">
        <authorList>
            <consortium name="EnsemblPlants"/>
        </authorList>
    </citation>
    <scope>IDENTIFICATION</scope>
</reference>